<evidence type="ECO:0000256" key="8">
    <source>
        <dbReference type="RuleBase" id="RU003375"/>
    </source>
</evidence>
<dbReference type="SUPFAM" id="SSF81452">
    <property type="entry name" value="Cytochrome c oxidase subunit III-like"/>
    <property type="match status" value="1"/>
</dbReference>
<dbReference type="GO" id="GO:0005739">
    <property type="term" value="C:mitochondrion"/>
    <property type="evidence" value="ECO:0007669"/>
    <property type="project" value="TreeGrafter"/>
</dbReference>
<proteinExistence type="inferred from homology"/>
<dbReference type="CDD" id="cd01665">
    <property type="entry name" value="Cyt_c_Oxidase_III"/>
    <property type="match status" value="1"/>
</dbReference>
<protein>
    <recommendedName>
        <fullName evidence="3 8">Cytochrome c oxidase subunit 3</fullName>
    </recommendedName>
</protein>
<evidence type="ECO:0000256" key="3">
    <source>
        <dbReference type="ARBA" id="ARBA00015944"/>
    </source>
</evidence>
<dbReference type="CTD" id="4514"/>
<dbReference type="PROSITE" id="PS50253">
    <property type="entry name" value="COX3"/>
    <property type="match status" value="1"/>
</dbReference>
<dbReference type="Pfam" id="PF00510">
    <property type="entry name" value="COX3"/>
    <property type="match status" value="1"/>
</dbReference>
<dbReference type="GO" id="GO:0016020">
    <property type="term" value="C:membrane"/>
    <property type="evidence" value="ECO:0007669"/>
    <property type="project" value="UniProtKB-SubCell"/>
</dbReference>
<dbReference type="GeneID" id="4177905"/>
<keyword evidence="7 9" id="KW-0472">Membrane</keyword>
<keyword evidence="8 11" id="KW-0496">Mitochondrion</keyword>
<organism evidence="11">
    <name type="scientific">Agamermis sp. BH-2006</name>
    <dbReference type="NCBI Taxonomy" id="390897"/>
    <lineage>
        <taxon>Eukaryota</taxon>
        <taxon>Metazoa</taxon>
        <taxon>Ecdysozoa</taxon>
        <taxon>Nematoda</taxon>
        <taxon>Enoplea</taxon>
        <taxon>Dorylaimia</taxon>
        <taxon>Mermithida</taxon>
        <taxon>Mermithoidea</taxon>
        <taxon>Mermithidae</taxon>
        <taxon>Agamermis</taxon>
    </lineage>
</organism>
<evidence type="ECO:0000256" key="1">
    <source>
        <dbReference type="ARBA" id="ARBA00004141"/>
    </source>
</evidence>
<comment type="function">
    <text evidence="8">Component of the cytochrome c oxidase, the last enzyme in the mitochondrial electron transport chain which drives oxidative phosphorylation. The respiratory chain contains 3 multisubunit complexes succinate dehydrogenase (complex II, CII), ubiquinol-cytochrome c oxidoreductase (cytochrome b-c1 complex, complex III, CIII) and cytochrome c oxidase (complex IV, CIV), that cooperate to transfer electrons derived from NADH and succinate to molecular oxygen, creating an electrochemical gradient over the inner membrane that drives transmembrane transport and the ATP synthase. Cytochrome c oxidase is the component of the respiratory chain that catalyzes the reduction of oxygen to water. Electrons originating from reduced cytochrome c in the intermembrane space (IMS) are transferred via the dinuclear copper A center (CU(A)) of subunit 2 and heme A of subunit 1 to the active site in subunit 1, a binuclear center (BNC) formed by heme A3 and copper B (CU(B)). The BNC reduces molecular oxygen to 2 water molecules using 4 electrons from cytochrome c in the IMS and 4 protons from the mitochondrial matrix.</text>
</comment>
<keyword evidence="4 8" id="KW-0812">Transmembrane</keyword>
<feature type="transmembrane region" description="Helical" evidence="9">
    <location>
        <begin position="231"/>
        <end position="250"/>
    </location>
</feature>
<dbReference type="RefSeq" id="YP_665492.1">
    <property type="nucleotide sequence ID" value="NC_008231.1"/>
</dbReference>
<sequence>MQYNTSNSLWPLYTSFSMFLLLLTFYYYLKTTSALFDISYILLMINSKFWFGDLIRESFLKGTQNFLMQSSLKFGMIFFIVSEFFFFISFFWSYFHFMFMQSGEVGMEWPPKGVYAINCLSVPMLNSFLLLSSGVSLTVSHNMLLFEKKEFKFLLLMTAILGVLFSYCQYWEYKMLDFLWSDSYYGSIFFLGTGFHGFHVIMGSLILLTIWFRSLYFQILTDSMMFELGAWYWHFVDVIWMILFIEFYWWSKH</sequence>
<feature type="transmembrane region" description="Helical" evidence="9">
    <location>
        <begin position="72"/>
        <end position="95"/>
    </location>
</feature>
<name>Q0Z879_9BILA</name>
<evidence type="ECO:0000313" key="11">
    <source>
        <dbReference type="EMBL" id="ABG38304.1"/>
    </source>
</evidence>
<dbReference type="GO" id="GO:0006123">
    <property type="term" value="P:mitochondrial electron transport, cytochrome c to oxygen"/>
    <property type="evidence" value="ECO:0007669"/>
    <property type="project" value="TreeGrafter"/>
</dbReference>
<reference evidence="11" key="1">
    <citation type="submission" date="2006-05" db="EMBL/GenBank/DDBJ databases">
        <title>Complete mitochondrial genome of a new pillbug parasite nematode.</title>
        <authorList>
            <person name="Hyman B."/>
            <person name="Tang S."/>
        </authorList>
    </citation>
    <scope>NUCLEOTIDE SEQUENCE</scope>
    <source>
        <strain evidence="11">Riverside</strain>
    </source>
</reference>
<dbReference type="InterPro" id="IPR035973">
    <property type="entry name" value="Cyt_c_oxidase_su3-like_sf"/>
</dbReference>
<feature type="domain" description="Heme-copper oxidase subunit III family profile" evidence="10">
    <location>
        <begin position="1"/>
        <end position="252"/>
    </location>
</feature>
<evidence type="ECO:0000256" key="7">
    <source>
        <dbReference type="ARBA" id="ARBA00023136"/>
    </source>
</evidence>
<evidence type="ECO:0000256" key="5">
    <source>
        <dbReference type="ARBA" id="ARBA00022967"/>
    </source>
</evidence>
<evidence type="ECO:0000256" key="2">
    <source>
        <dbReference type="ARBA" id="ARBA00010581"/>
    </source>
</evidence>
<dbReference type="GO" id="GO:0004129">
    <property type="term" value="F:cytochrome-c oxidase activity"/>
    <property type="evidence" value="ECO:0007669"/>
    <property type="project" value="InterPro"/>
</dbReference>
<comment type="similarity">
    <text evidence="2 8">Belongs to the cytochrome c oxidase subunit 3 family.</text>
</comment>
<dbReference type="Gene3D" id="1.20.120.80">
    <property type="entry name" value="Cytochrome c oxidase, subunit III, four-helix bundle"/>
    <property type="match status" value="1"/>
</dbReference>
<evidence type="ECO:0000256" key="4">
    <source>
        <dbReference type="ARBA" id="ARBA00022692"/>
    </source>
</evidence>
<feature type="transmembrane region" description="Helical" evidence="9">
    <location>
        <begin position="184"/>
        <end position="210"/>
    </location>
</feature>
<dbReference type="AlphaFoldDB" id="Q0Z879"/>
<geneLocation type="mitochondrion" evidence="11"/>
<dbReference type="PANTHER" id="PTHR11403:SF7">
    <property type="entry name" value="CYTOCHROME C OXIDASE SUBUNIT 3"/>
    <property type="match status" value="1"/>
</dbReference>
<keyword evidence="5" id="KW-1278">Translocase</keyword>
<feature type="transmembrane region" description="Helical" evidence="9">
    <location>
        <begin position="115"/>
        <end position="139"/>
    </location>
</feature>
<feature type="transmembrane region" description="Helical" evidence="9">
    <location>
        <begin position="9"/>
        <end position="28"/>
    </location>
</feature>
<dbReference type="PANTHER" id="PTHR11403">
    <property type="entry name" value="CYTOCHROME C OXIDASE SUBUNIT III"/>
    <property type="match status" value="1"/>
</dbReference>
<accession>Q0Z879</accession>
<evidence type="ECO:0000256" key="6">
    <source>
        <dbReference type="ARBA" id="ARBA00022989"/>
    </source>
</evidence>
<dbReference type="InterPro" id="IPR024791">
    <property type="entry name" value="Cyt_c/ubiquinol_Oxase_su3"/>
</dbReference>
<keyword evidence="6 9" id="KW-1133">Transmembrane helix</keyword>
<evidence type="ECO:0000259" key="10">
    <source>
        <dbReference type="PROSITE" id="PS50253"/>
    </source>
</evidence>
<dbReference type="InterPro" id="IPR000298">
    <property type="entry name" value="Cyt_c_oxidase-like_su3"/>
</dbReference>
<dbReference type="EMBL" id="DQ665656">
    <property type="protein sequence ID" value="ABG38304.1"/>
    <property type="molecule type" value="Genomic_DNA"/>
</dbReference>
<gene>
    <name evidence="11" type="primary">cox3</name>
</gene>
<dbReference type="Gene3D" id="1.10.287.70">
    <property type="match status" value="1"/>
</dbReference>
<dbReference type="InterPro" id="IPR033945">
    <property type="entry name" value="Cyt_c_oxase_su3_dom"/>
</dbReference>
<evidence type="ECO:0000256" key="9">
    <source>
        <dbReference type="SAM" id="Phobius"/>
    </source>
</evidence>
<feature type="transmembrane region" description="Helical" evidence="9">
    <location>
        <begin position="151"/>
        <end position="172"/>
    </location>
</feature>
<dbReference type="InterPro" id="IPR013833">
    <property type="entry name" value="Cyt_c_oxidase_su3_a-hlx"/>
</dbReference>
<comment type="subcellular location">
    <subcellularLocation>
        <location evidence="1">Membrane</location>
        <topology evidence="1">Multi-pass membrane protein</topology>
    </subcellularLocation>
</comment>